<keyword evidence="4" id="KW-1185">Reference proteome</keyword>
<evidence type="ECO:0000259" key="1">
    <source>
        <dbReference type="Pfam" id="PF08874"/>
    </source>
</evidence>
<feature type="domain" description="DUF3658" evidence="2">
    <location>
        <begin position="239"/>
        <end position="349"/>
    </location>
</feature>
<dbReference type="InterPro" id="IPR014973">
    <property type="entry name" value="DUF1835"/>
</dbReference>
<dbReference type="Pfam" id="PF12395">
    <property type="entry name" value="DUF3658"/>
    <property type="match status" value="1"/>
</dbReference>
<evidence type="ECO:0000313" key="3">
    <source>
        <dbReference type="EMBL" id="GEN82579.1"/>
    </source>
</evidence>
<organism evidence="3 4">
    <name type="scientific">Sporosarcina luteola</name>
    <dbReference type="NCBI Taxonomy" id="582850"/>
    <lineage>
        <taxon>Bacteria</taxon>
        <taxon>Bacillati</taxon>
        <taxon>Bacillota</taxon>
        <taxon>Bacilli</taxon>
        <taxon>Bacillales</taxon>
        <taxon>Caryophanaceae</taxon>
        <taxon>Sporosarcina</taxon>
    </lineage>
</organism>
<sequence>MVYQIKTQNYVTALDVDENGEWQTFEAEKEDTFESFNHETGNHLEGRGFVLNQNDINHIVEIINGYIQNHKSYSPSPIEEDEVMPVHIVSSESAAGSLRVGLDWPKVVIGFPDSFSIGPLYNLHKKEGQTIRFEWIYEHINYEQDDYIYENKFSNTVREIDDIPGQFPIYTWYSNNVDEQIGLRFLLFLLRDKANDIFLLNSTELYAKYITSQGENRKISYTSQIESNDLRILFEKRRKDKPLSEQLRSQLLEEWLFLAQTKEDLRIWEKDEIKCVNEDYFDFLIIEILEMLHRKQEKKDFIKSGMVIGEVLSGKKELINVFFLEYRIRHLLYSGFLELKGIPKSIRHYSVKLRK</sequence>
<dbReference type="RefSeq" id="WP_147055748.1">
    <property type="nucleotide sequence ID" value="NZ_BJYL01000011.1"/>
</dbReference>
<dbReference type="OrthoDB" id="343110at2"/>
<gene>
    <name evidence="3" type="ORF">SLU01_08910</name>
</gene>
<dbReference type="Pfam" id="PF08874">
    <property type="entry name" value="DUF1835"/>
    <property type="match status" value="1"/>
</dbReference>
<proteinExistence type="predicted"/>
<evidence type="ECO:0008006" key="5">
    <source>
        <dbReference type="Google" id="ProtNLM"/>
    </source>
</evidence>
<comment type="caution">
    <text evidence="3">The sequence shown here is derived from an EMBL/GenBank/DDBJ whole genome shotgun (WGS) entry which is preliminary data.</text>
</comment>
<dbReference type="AlphaFoldDB" id="A0A511Z561"/>
<evidence type="ECO:0000313" key="4">
    <source>
        <dbReference type="Proteomes" id="UP000321901"/>
    </source>
</evidence>
<dbReference type="EMBL" id="BJYL01000011">
    <property type="protein sequence ID" value="GEN82579.1"/>
    <property type="molecule type" value="Genomic_DNA"/>
</dbReference>
<protein>
    <recommendedName>
        <fullName evidence="5">DUF1835 domain-containing protein</fullName>
    </recommendedName>
</protein>
<accession>A0A511Z561</accession>
<reference evidence="3 4" key="1">
    <citation type="submission" date="2019-07" db="EMBL/GenBank/DDBJ databases">
        <title>Whole genome shotgun sequence of Sporosarcina luteola NBRC 105378.</title>
        <authorList>
            <person name="Hosoyama A."/>
            <person name="Uohara A."/>
            <person name="Ohji S."/>
            <person name="Ichikawa N."/>
        </authorList>
    </citation>
    <scope>NUCLEOTIDE SEQUENCE [LARGE SCALE GENOMIC DNA]</scope>
    <source>
        <strain evidence="3 4">NBRC 105378</strain>
    </source>
</reference>
<feature type="domain" description="DUF1835" evidence="1">
    <location>
        <begin position="86"/>
        <end position="201"/>
    </location>
</feature>
<dbReference type="InterPro" id="IPR022123">
    <property type="entry name" value="DUF3658"/>
</dbReference>
<dbReference type="Proteomes" id="UP000321901">
    <property type="component" value="Unassembled WGS sequence"/>
</dbReference>
<name>A0A511Z561_9BACL</name>
<evidence type="ECO:0000259" key="2">
    <source>
        <dbReference type="Pfam" id="PF12395"/>
    </source>
</evidence>